<feature type="signal peptide" evidence="2">
    <location>
        <begin position="1"/>
        <end position="21"/>
    </location>
</feature>
<dbReference type="InterPro" id="IPR036249">
    <property type="entry name" value="Thioredoxin-like_sf"/>
</dbReference>
<gene>
    <name evidence="4" type="ORF">NBH00_14805</name>
</gene>
<keyword evidence="2" id="KW-0732">Signal</keyword>
<evidence type="ECO:0000256" key="1">
    <source>
        <dbReference type="SAM" id="MobiDB-lite"/>
    </source>
</evidence>
<sequence>MIHARRPAVVLAAALTVLATATGCGSSSGGDTASVPAQPKPSGGISDFPKSAGHTLAELQARLPAGPVFAPTVSVLRAGTDRVGFGLFDVAHKQIAGAAAALYVANADGSKMRGPYIARSESLAVKPAFESRTTAQDPDAAKAVYVADVPFPRKGRYAVLAVVRVDGRLLATSGFTLSVGAKGALPPGPGDRAPRVHTPTLASVGGDAAKITTRNPPDLPLLKTDLASVLGKRPVVLTFATPQLCVSRVCGPVVDVAEQVASEFSGRVTFIHNEIYNENDTSKGFRPQVRAYRLPTEPWTFVIDRHGRVSAAIEGALSVGELKRAVAKVAGT</sequence>
<accession>A0ABY5DLC5</accession>
<name>A0ABY5DLC5_9ACTN</name>
<evidence type="ECO:0000313" key="5">
    <source>
        <dbReference type="Proteomes" id="UP001056035"/>
    </source>
</evidence>
<feature type="chain" id="PRO_5046054079" description="Thioredoxin domain-containing protein" evidence="2">
    <location>
        <begin position="22"/>
        <end position="332"/>
    </location>
</feature>
<reference evidence="4 5" key="1">
    <citation type="submission" date="2022-06" db="EMBL/GenBank/DDBJ databases">
        <title>Paraconexibacter antarcticus.</title>
        <authorList>
            <person name="Kim C.S."/>
        </authorList>
    </citation>
    <scope>NUCLEOTIDE SEQUENCE [LARGE SCALE GENOMIC DNA]</scope>
    <source>
        <strain evidence="4 5">02-257</strain>
    </source>
</reference>
<dbReference type="PROSITE" id="PS51352">
    <property type="entry name" value="THIOREDOXIN_2"/>
    <property type="match status" value="1"/>
</dbReference>
<dbReference type="EMBL" id="CP098502">
    <property type="protein sequence ID" value="UTI62628.1"/>
    <property type="molecule type" value="Genomic_DNA"/>
</dbReference>
<feature type="region of interest" description="Disordered" evidence="1">
    <location>
        <begin position="24"/>
        <end position="49"/>
    </location>
</feature>
<dbReference type="Proteomes" id="UP001056035">
    <property type="component" value="Chromosome"/>
</dbReference>
<protein>
    <recommendedName>
        <fullName evidence="3">Thioredoxin domain-containing protein</fullName>
    </recommendedName>
</protein>
<evidence type="ECO:0000313" key="4">
    <source>
        <dbReference type="EMBL" id="UTI62628.1"/>
    </source>
</evidence>
<dbReference type="RefSeq" id="WP_254569365.1">
    <property type="nucleotide sequence ID" value="NZ_CP098502.1"/>
</dbReference>
<dbReference type="InterPro" id="IPR013766">
    <property type="entry name" value="Thioredoxin_domain"/>
</dbReference>
<keyword evidence="5" id="KW-1185">Reference proteome</keyword>
<feature type="compositionally biased region" description="Low complexity" evidence="1">
    <location>
        <begin position="24"/>
        <end position="34"/>
    </location>
</feature>
<evidence type="ECO:0000256" key="2">
    <source>
        <dbReference type="SAM" id="SignalP"/>
    </source>
</evidence>
<organism evidence="4 5">
    <name type="scientific">Paraconexibacter antarcticus</name>
    <dbReference type="NCBI Taxonomy" id="2949664"/>
    <lineage>
        <taxon>Bacteria</taxon>
        <taxon>Bacillati</taxon>
        <taxon>Actinomycetota</taxon>
        <taxon>Thermoleophilia</taxon>
        <taxon>Solirubrobacterales</taxon>
        <taxon>Paraconexibacteraceae</taxon>
        <taxon>Paraconexibacter</taxon>
    </lineage>
</organism>
<dbReference type="SUPFAM" id="SSF52833">
    <property type="entry name" value="Thioredoxin-like"/>
    <property type="match status" value="1"/>
</dbReference>
<proteinExistence type="predicted"/>
<feature type="domain" description="Thioredoxin" evidence="3">
    <location>
        <begin position="187"/>
        <end position="331"/>
    </location>
</feature>
<evidence type="ECO:0000259" key="3">
    <source>
        <dbReference type="PROSITE" id="PS51352"/>
    </source>
</evidence>
<dbReference type="PROSITE" id="PS51257">
    <property type="entry name" value="PROKAR_LIPOPROTEIN"/>
    <property type="match status" value="1"/>
</dbReference>